<dbReference type="SUPFAM" id="SSF55718">
    <property type="entry name" value="SCP-like"/>
    <property type="match status" value="1"/>
</dbReference>
<feature type="domain" description="Mycothiol-dependent maleylpyruvate isomerase metal-binding" evidence="2">
    <location>
        <begin position="18"/>
        <end position="158"/>
    </location>
</feature>
<dbReference type="NCBIfam" id="TIGR03083">
    <property type="entry name" value="maleylpyruvate isomerase family mycothiol-dependent enzyme"/>
    <property type="match status" value="1"/>
</dbReference>
<dbReference type="SUPFAM" id="SSF109854">
    <property type="entry name" value="DinB/YfiT-like putative metalloenzymes"/>
    <property type="match status" value="1"/>
</dbReference>
<reference evidence="3" key="1">
    <citation type="submission" date="2018-05" db="EMBL/GenBank/DDBJ databases">
        <authorList>
            <person name="Lanie J.A."/>
            <person name="Ng W.-L."/>
            <person name="Kazmierczak K.M."/>
            <person name="Andrzejewski T.M."/>
            <person name="Davidsen T.M."/>
            <person name="Wayne K.J."/>
            <person name="Tettelin H."/>
            <person name="Glass J.I."/>
            <person name="Rusch D."/>
            <person name="Podicherti R."/>
            <person name="Tsui H.-C.T."/>
            <person name="Winkler M.E."/>
        </authorList>
    </citation>
    <scope>NUCLEOTIDE SEQUENCE</scope>
</reference>
<dbReference type="Pfam" id="PF02036">
    <property type="entry name" value="SCP2"/>
    <property type="match status" value="1"/>
</dbReference>
<evidence type="ECO:0000313" key="3">
    <source>
        <dbReference type="EMBL" id="SVB21438.1"/>
    </source>
</evidence>
<organism evidence="3">
    <name type="scientific">marine metagenome</name>
    <dbReference type="NCBI Taxonomy" id="408172"/>
    <lineage>
        <taxon>unclassified sequences</taxon>
        <taxon>metagenomes</taxon>
        <taxon>ecological metagenomes</taxon>
    </lineage>
</organism>
<evidence type="ECO:0000259" key="1">
    <source>
        <dbReference type="Pfam" id="PF02036"/>
    </source>
</evidence>
<dbReference type="AlphaFoldDB" id="A0A382C5R1"/>
<dbReference type="EMBL" id="UINC01032944">
    <property type="protein sequence ID" value="SVB21438.1"/>
    <property type="molecule type" value="Genomic_DNA"/>
</dbReference>
<protein>
    <recommendedName>
        <fullName evidence="4">Mycothiol-dependent maleylpyruvate isomerase metal-binding domain-containing protein</fullName>
    </recommendedName>
</protein>
<evidence type="ECO:0000259" key="2">
    <source>
        <dbReference type="Pfam" id="PF11716"/>
    </source>
</evidence>
<dbReference type="InterPro" id="IPR024344">
    <property type="entry name" value="MDMPI_metal-binding"/>
</dbReference>
<accession>A0A382C5R1</accession>
<dbReference type="Gene3D" id="1.20.120.450">
    <property type="entry name" value="dinb family like domain"/>
    <property type="match status" value="1"/>
</dbReference>
<proteinExistence type="predicted"/>
<dbReference type="Pfam" id="PF11716">
    <property type="entry name" value="MDMPI_N"/>
    <property type="match status" value="1"/>
</dbReference>
<dbReference type="GO" id="GO:0046872">
    <property type="term" value="F:metal ion binding"/>
    <property type="evidence" value="ECO:0007669"/>
    <property type="project" value="InterPro"/>
</dbReference>
<dbReference type="InterPro" id="IPR034660">
    <property type="entry name" value="DinB/YfiT-like"/>
</dbReference>
<gene>
    <name evidence="3" type="ORF">METZ01_LOCUS174292</name>
</gene>
<dbReference type="InterPro" id="IPR036527">
    <property type="entry name" value="SCP2_sterol-bd_dom_sf"/>
</dbReference>
<dbReference type="InterPro" id="IPR003033">
    <property type="entry name" value="SCP2_sterol-bd_dom"/>
</dbReference>
<evidence type="ECO:0008006" key="4">
    <source>
        <dbReference type="Google" id="ProtNLM"/>
    </source>
</evidence>
<name>A0A382C5R1_9ZZZZ</name>
<dbReference type="InterPro" id="IPR017517">
    <property type="entry name" value="Maleyloyr_isom"/>
</dbReference>
<sequence length="275" mass="29877">MASPEQCVDLVKSESLRIQQYLTVLSAEDMARPSACDAWEVRDVVAHLTGGVDLFAANISRGAQGDSTPPEGFPQASVSSLMARMEAGAQRAISLRESMGDQLLTTFAERCEYLTQLLERLAARDWDKLCYHPAKVISVATYVDLRLAELAVHEWDIRSKLDASAQLSVQCLPAVMDLMPSFVVGTLFRPGNKQSASGRFRFELTGVVSGSHDIVVENGDSHMETAGTGSTSATFRCDTETFALLAYSRISLDKAESEGRLTVEGDREFASLISG</sequence>
<feature type="domain" description="SCP2" evidence="1">
    <location>
        <begin position="195"/>
        <end position="271"/>
    </location>
</feature>